<evidence type="ECO:0000313" key="1">
    <source>
        <dbReference type="EMBL" id="PIA16540.1"/>
    </source>
</evidence>
<keyword evidence="2" id="KW-1185">Reference proteome</keyword>
<dbReference type="Proteomes" id="UP000242474">
    <property type="component" value="Unassembled WGS sequence"/>
</dbReference>
<sequence>MGRSLRANRRRPFTLRGSSTLTMSYCTHHPYEHSQDSLLNTNATIASRCPPNVISGSVLSTSLTPVLTSTPAQEILASVSTTLPNAPSVVKVDNNNVRESNVILDNSWSPFDTPAVRECLASSSITLPSLLERVEQSPLYCPSQNSSTFEASSIVRDPNQFATTYSGHLYPSEQITVQIVDLESGEYLRRFPL</sequence>
<name>A0A2G5BC09_COERN</name>
<evidence type="ECO:0000313" key="2">
    <source>
        <dbReference type="Proteomes" id="UP000242474"/>
    </source>
</evidence>
<dbReference type="AlphaFoldDB" id="A0A2G5BC09"/>
<protein>
    <submittedName>
        <fullName evidence="1">Uncharacterized protein</fullName>
    </submittedName>
</protein>
<proteinExistence type="predicted"/>
<organism evidence="1 2">
    <name type="scientific">Coemansia reversa (strain ATCC 12441 / NRRL 1564)</name>
    <dbReference type="NCBI Taxonomy" id="763665"/>
    <lineage>
        <taxon>Eukaryota</taxon>
        <taxon>Fungi</taxon>
        <taxon>Fungi incertae sedis</taxon>
        <taxon>Zoopagomycota</taxon>
        <taxon>Kickxellomycotina</taxon>
        <taxon>Kickxellomycetes</taxon>
        <taxon>Kickxellales</taxon>
        <taxon>Kickxellaceae</taxon>
        <taxon>Coemansia</taxon>
    </lineage>
</organism>
<dbReference type="EMBL" id="KZ303499">
    <property type="protein sequence ID" value="PIA16540.1"/>
    <property type="molecule type" value="Genomic_DNA"/>
</dbReference>
<dbReference type="OrthoDB" id="5528187at2759"/>
<reference evidence="1 2" key="1">
    <citation type="journal article" date="2015" name="Genome Biol. Evol.">
        <title>Phylogenomic analyses indicate that early fungi evolved digesting cell walls of algal ancestors of land plants.</title>
        <authorList>
            <person name="Chang Y."/>
            <person name="Wang S."/>
            <person name="Sekimoto S."/>
            <person name="Aerts A.L."/>
            <person name="Choi C."/>
            <person name="Clum A."/>
            <person name="LaButti K.M."/>
            <person name="Lindquist E.A."/>
            <person name="Yee Ngan C."/>
            <person name="Ohm R.A."/>
            <person name="Salamov A.A."/>
            <person name="Grigoriev I.V."/>
            <person name="Spatafora J.W."/>
            <person name="Berbee M.L."/>
        </authorList>
    </citation>
    <scope>NUCLEOTIDE SEQUENCE [LARGE SCALE GENOMIC DNA]</scope>
    <source>
        <strain evidence="1 2">NRRL 1564</strain>
    </source>
</reference>
<gene>
    <name evidence="1" type="ORF">COEREDRAFT_15340</name>
</gene>
<accession>A0A2G5BC09</accession>